<dbReference type="EMBL" id="SRLO01019340">
    <property type="protein sequence ID" value="TNN23214.1"/>
    <property type="molecule type" value="Genomic_DNA"/>
</dbReference>
<dbReference type="Proteomes" id="UP000314294">
    <property type="component" value="Unassembled WGS sequence"/>
</dbReference>
<sequence length="114" mass="13107">MMIFDVNVLGGHRSHNAITYCLDMDAGSPVDLTQPELLQKLDRYMKPLIRPFVYKWAITQENPIKQQLDSGVRYCDLRIAQRPNDSSTELYFYHGVYSTLSVEVSPPPPHTHTQ</sequence>
<dbReference type="GO" id="GO:0008081">
    <property type="term" value="F:phosphoric diester hydrolase activity"/>
    <property type="evidence" value="ECO:0007669"/>
    <property type="project" value="InterPro"/>
</dbReference>
<reference evidence="1 2" key="1">
    <citation type="submission" date="2019-03" db="EMBL/GenBank/DDBJ databases">
        <title>First draft genome of Liparis tanakae, snailfish: a comprehensive survey of snailfish specific genes.</title>
        <authorList>
            <person name="Kim W."/>
            <person name="Song I."/>
            <person name="Jeong J.-H."/>
            <person name="Kim D."/>
            <person name="Kim S."/>
            <person name="Ryu S."/>
            <person name="Song J.Y."/>
            <person name="Lee S.K."/>
        </authorList>
    </citation>
    <scope>NUCLEOTIDE SEQUENCE [LARGE SCALE GENOMIC DNA]</scope>
    <source>
        <tissue evidence="1">Muscle</tissue>
    </source>
</reference>
<organism evidence="1 2">
    <name type="scientific">Liparis tanakae</name>
    <name type="common">Tanaka's snailfish</name>
    <dbReference type="NCBI Taxonomy" id="230148"/>
    <lineage>
        <taxon>Eukaryota</taxon>
        <taxon>Metazoa</taxon>
        <taxon>Chordata</taxon>
        <taxon>Craniata</taxon>
        <taxon>Vertebrata</taxon>
        <taxon>Euteleostomi</taxon>
        <taxon>Actinopterygii</taxon>
        <taxon>Neopterygii</taxon>
        <taxon>Teleostei</taxon>
        <taxon>Neoteleostei</taxon>
        <taxon>Acanthomorphata</taxon>
        <taxon>Eupercaria</taxon>
        <taxon>Perciformes</taxon>
        <taxon>Cottioidei</taxon>
        <taxon>Cottales</taxon>
        <taxon>Liparidae</taxon>
        <taxon>Liparis</taxon>
    </lineage>
</organism>
<accession>A0A4Z2E3I5</accession>
<proteinExistence type="predicted"/>
<comment type="caution">
    <text evidence="1">The sequence shown here is derived from an EMBL/GenBank/DDBJ whole genome shotgun (WGS) entry which is preliminary data.</text>
</comment>
<dbReference type="InterPro" id="IPR017946">
    <property type="entry name" value="PLC-like_Pdiesterase_TIM-brl"/>
</dbReference>
<dbReference type="GO" id="GO:0006629">
    <property type="term" value="P:lipid metabolic process"/>
    <property type="evidence" value="ECO:0007669"/>
    <property type="project" value="InterPro"/>
</dbReference>
<keyword evidence="2" id="KW-1185">Reference proteome</keyword>
<dbReference type="PANTHER" id="PTHR13593:SF131">
    <property type="entry name" value="PI-PLC X DOMAIN-CONTAINING PROTEIN 1"/>
    <property type="match status" value="1"/>
</dbReference>
<dbReference type="InterPro" id="IPR051057">
    <property type="entry name" value="PI-PLC_domain"/>
</dbReference>
<dbReference type="OrthoDB" id="1046782at2759"/>
<protein>
    <submittedName>
        <fullName evidence="1">PI-PLC X domain-containing protein 1</fullName>
    </submittedName>
</protein>
<dbReference type="PANTHER" id="PTHR13593">
    <property type="match status" value="1"/>
</dbReference>
<dbReference type="AlphaFoldDB" id="A0A4Z2E3I5"/>
<evidence type="ECO:0000313" key="2">
    <source>
        <dbReference type="Proteomes" id="UP000314294"/>
    </source>
</evidence>
<gene>
    <name evidence="1" type="primary">plcxd1_1</name>
    <name evidence="1" type="ORF">EYF80_066667</name>
</gene>
<dbReference type="Gene3D" id="3.20.20.190">
    <property type="entry name" value="Phosphatidylinositol (PI) phosphodiesterase"/>
    <property type="match status" value="1"/>
</dbReference>
<evidence type="ECO:0000313" key="1">
    <source>
        <dbReference type="EMBL" id="TNN23214.1"/>
    </source>
</evidence>
<dbReference type="SUPFAM" id="SSF51695">
    <property type="entry name" value="PLC-like phosphodiesterases"/>
    <property type="match status" value="1"/>
</dbReference>
<name>A0A4Z2E3I5_9TELE</name>